<keyword evidence="8" id="KW-0408">Iron</keyword>
<evidence type="ECO:0000256" key="9">
    <source>
        <dbReference type="ARBA" id="ARBA00023014"/>
    </source>
</evidence>
<evidence type="ECO:0000256" key="2">
    <source>
        <dbReference type="ARBA" id="ARBA00003120"/>
    </source>
</evidence>
<evidence type="ECO:0000256" key="6">
    <source>
        <dbReference type="ARBA" id="ARBA00022723"/>
    </source>
</evidence>
<accession>A0A4R6VSL7</accession>
<dbReference type="GO" id="GO:0051536">
    <property type="term" value="F:iron-sulfur cluster binding"/>
    <property type="evidence" value="ECO:0007669"/>
    <property type="project" value="UniProtKB-KW"/>
</dbReference>
<dbReference type="SUPFAM" id="SSF53383">
    <property type="entry name" value="PLP-dependent transferases"/>
    <property type="match status" value="1"/>
</dbReference>
<dbReference type="EMBL" id="SNYR01000001">
    <property type="protein sequence ID" value="TDQ66421.1"/>
    <property type="molecule type" value="Genomic_DNA"/>
</dbReference>
<evidence type="ECO:0000313" key="12">
    <source>
        <dbReference type="EMBL" id="TDQ66421.1"/>
    </source>
</evidence>
<evidence type="ECO:0000256" key="10">
    <source>
        <dbReference type="ARBA" id="ARBA00050776"/>
    </source>
</evidence>
<evidence type="ECO:0000256" key="8">
    <source>
        <dbReference type="ARBA" id="ARBA00023004"/>
    </source>
</evidence>
<dbReference type="OrthoDB" id="9808002at2"/>
<reference evidence="12 13" key="1">
    <citation type="submission" date="2019-03" db="EMBL/GenBank/DDBJ databases">
        <title>Genomic Encyclopedia of Type Strains, Phase III (KMG-III): the genomes of soil and plant-associated and newly described type strains.</title>
        <authorList>
            <person name="Whitman W."/>
        </authorList>
    </citation>
    <scope>NUCLEOTIDE SEQUENCE [LARGE SCALE GENOMIC DNA]</scope>
    <source>
        <strain evidence="12 13">CGMCC 1.7002</strain>
    </source>
</reference>
<feature type="domain" description="Aminotransferase class V" evidence="11">
    <location>
        <begin position="7"/>
        <end position="365"/>
    </location>
</feature>
<keyword evidence="6" id="KW-0479">Metal-binding</keyword>
<dbReference type="Proteomes" id="UP000295391">
    <property type="component" value="Unassembled WGS sequence"/>
</dbReference>
<dbReference type="PANTHER" id="PTHR11601">
    <property type="entry name" value="CYSTEINE DESULFURYLASE FAMILY MEMBER"/>
    <property type="match status" value="1"/>
</dbReference>
<sequence length="387" mass="40694">MTRNAVTYLDHSASAPLLPAARDALVDVLAIPGNPSSVHENGRKLRAIIEEARDQVALLCGTARGRVVFTGSATESLTHAIWGLARSQKVQRILVGAGEHMAVIRAVESAGVPFDFIPMLENGLLDLAALEAQLAAADAADERVLVAVQQVNNETSVVQPIEEIGELLFDKEHYLLVDGAQGAGKVEFYFDPSRADFYSVSAHKIGGPAGVGALILKPRVDDVRLIPGGGQEQGRRGGTESAALIAAFGVAAAQAKENFAQMPQDLVAKAEEGLKALFPQVVFFGADAPRSGMASAFALPGIKNNISMIQYDLARIALSAGSACSSGKVSRSHVLSAMHVDPDLADCALRLSVGWNSTPDDIEAFLSASAQIAEKFKDSAHPNARAV</sequence>
<dbReference type="InterPro" id="IPR015422">
    <property type="entry name" value="PyrdxlP-dep_Trfase_small"/>
</dbReference>
<dbReference type="InterPro" id="IPR015421">
    <property type="entry name" value="PyrdxlP-dep_Trfase_major"/>
</dbReference>
<evidence type="ECO:0000313" key="13">
    <source>
        <dbReference type="Proteomes" id="UP000295391"/>
    </source>
</evidence>
<proteinExistence type="inferred from homology"/>
<dbReference type="InterPro" id="IPR016454">
    <property type="entry name" value="Cysteine_dSase"/>
</dbReference>
<dbReference type="GO" id="GO:0046872">
    <property type="term" value="F:metal ion binding"/>
    <property type="evidence" value="ECO:0007669"/>
    <property type="project" value="UniProtKB-KW"/>
</dbReference>
<dbReference type="Gene3D" id="3.90.1150.10">
    <property type="entry name" value="Aspartate Aminotransferase, domain 1"/>
    <property type="match status" value="1"/>
</dbReference>
<evidence type="ECO:0000256" key="4">
    <source>
        <dbReference type="ARBA" id="ARBA00013558"/>
    </source>
</evidence>
<organism evidence="12 13">
    <name type="scientific">Maritalea mobilis</name>
    <dbReference type="NCBI Taxonomy" id="483324"/>
    <lineage>
        <taxon>Bacteria</taxon>
        <taxon>Pseudomonadati</taxon>
        <taxon>Pseudomonadota</taxon>
        <taxon>Alphaproteobacteria</taxon>
        <taxon>Hyphomicrobiales</taxon>
        <taxon>Devosiaceae</taxon>
        <taxon>Maritalea</taxon>
    </lineage>
</organism>
<dbReference type="InterPro" id="IPR000192">
    <property type="entry name" value="Aminotrans_V_dom"/>
</dbReference>
<dbReference type="Gene3D" id="1.10.260.50">
    <property type="match status" value="1"/>
</dbReference>
<dbReference type="PIRSF" id="PIRSF005572">
    <property type="entry name" value="NifS"/>
    <property type="match status" value="1"/>
</dbReference>
<protein>
    <recommendedName>
        <fullName evidence="4">Cysteine desulfurase</fullName>
    </recommendedName>
</protein>
<dbReference type="RefSeq" id="WP_133571115.1">
    <property type="nucleotide sequence ID" value="NZ_SNYR01000001.1"/>
</dbReference>
<dbReference type="Gene3D" id="3.40.640.10">
    <property type="entry name" value="Type I PLP-dependent aspartate aminotransferase-like (Major domain)"/>
    <property type="match status" value="1"/>
</dbReference>
<keyword evidence="13" id="KW-1185">Reference proteome</keyword>
<keyword evidence="9" id="KW-0411">Iron-sulfur</keyword>
<gene>
    <name evidence="12" type="ORF">ATL17_0417</name>
</gene>
<name>A0A4R6VSL7_9HYPH</name>
<dbReference type="InterPro" id="IPR015424">
    <property type="entry name" value="PyrdxlP-dep_Trfase"/>
</dbReference>
<comment type="catalytic activity">
    <reaction evidence="10">
        <text>(sulfur carrier)-H + L-cysteine = (sulfur carrier)-SH + L-alanine</text>
        <dbReference type="Rhea" id="RHEA:43892"/>
        <dbReference type="Rhea" id="RHEA-COMP:14737"/>
        <dbReference type="Rhea" id="RHEA-COMP:14739"/>
        <dbReference type="ChEBI" id="CHEBI:29917"/>
        <dbReference type="ChEBI" id="CHEBI:35235"/>
        <dbReference type="ChEBI" id="CHEBI:57972"/>
        <dbReference type="ChEBI" id="CHEBI:64428"/>
        <dbReference type="EC" id="2.8.1.7"/>
    </reaction>
</comment>
<comment type="cofactor">
    <cofactor evidence="1">
        <name>pyridoxal 5'-phosphate</name>
        <dbReference type="ChEBI" id="CHEBI:597326"/>
    </cofactor>
</comment>
<evidence type="ECO:0000256" key="3">
    <source>
        <dbReference type="ARBA" id="ARBA00006490"/>
    </source>
</evidence>
<keyword evidence="7" id="KW-0663">Pyridoxal phosphate</keyword>
<comment type="caution">
    <text evidence="12">The sequence shown here is derived from an EMBL/GenBank/DDBJ whole genome shotgun (WGS) entry which is preliminary data.</text>
</comment>
<evidence type="ECO:0000256" key="7">
    <source>
        <dbReference type="ARBA" id="ARBA00022898"/>
    </source>
</evidence>
<dbReference type="PANTHER" id="PTHR11601:SF34">
    <property type="entry name" value="CYSTEINE DESULFURASE"/>
    <property type="match status" value="1"/>
</dbReference>
<evidence type="ECO:0000256" key="5">
    <source>
        <dbReference type="ARBA" id="ARBA00022679"/>
    </source>
</evidence>
<keyword evidence="5" id="KW-0808">Transferase</keyword>
<evidence type="ECO:0000256" key="1">
    <source>
        <dbReference type="ARBA" id="ARBA00001933"/>
    </source>
</evidence>
<dbReference type="AlphaFoldDB" id="A0A4R6VSL7"/>
<comment type="function">
    <text evidence="2">Catalyzes the removal of elemental sulfur atoms from cysteine to produce alanine. Seems to participate in the biosynthesis of the nitrogenase metalloclusters by providing the inorganic sulfur required for the Fe-S core formation.</text>
</comment>
<comment type="similarity">
    <text evidence="3">Belongs to the class-V pyridoxal-phosphate-dependent aminotransferase family. NifS/IscS subfamily.</text>
</comment>
<evidence type="ECO:0000259" key="11">
    <source>
        <dbReference type="Pfam" id="PF00266"/>
    </source>
</evidence>
<dbReference type="Pfam" id="PF00266">
    <property type="entry name" value="Aminotran_5"/>
    <property type="match status" value="1"/>
</dbReference>
<dbReference type="GO" id="GO:0031071">
    <property type="term" value="F:cysteine desulfurase activity"/>
    <property type="evidence" value="ECO:0007669"/>
    <property type="project" value="UniProtKB-EC"/>
</dbReference>